<gene>
    <name evidence="1" type="ORF">Q5H92_17145</name>
</gene>
<organism evidence="1 2">
    <name type="scientific">Hymenobacter mellowenesis</name>
    <dbReference type="NCBI Taxonomy" id="3063995"/>
    <lineage>
        <taxon>Bacteria</taxon>
        <taxon>Pseudomonadati</taxon>
        <taxon>Bacteroidota</taxon>
        <taxon>Cytophagia</taxon>
        <taxon>Cytophagales</taxon>
        <taxon>Hymenobacteraceae</taxon>
        <taxon>Hymenobacter</taxon>
    </lineage>
</organism>
<evidence type="ECO:0000313" key="2">
    <source>
        <dbReference type="Proteomes" id="UP001167796"/>
    </source>
</evidence>
<dbReference type="RefSeq" id="WP_305012776.1">
    <property type="nucleotide sequence ID" value="NZ_JAUQSX010000009.1"/>
</dbReference>
<sequence>MATRIIFSDDNDNEMECYLNKEEKVFISVGPAGDDGMMTGYITLDKGDISQLIDVLSELKKEMEG</sequence>
<name>A0ABT9AE39_9BACT</name>
<proteinExistence type="predicted"/>
<protein>
    <recommendedName>
        <fullName evidence="3">DUF3117 domain-containing protein</fullName>
    </recommendedName>
</protein>
<evidence type="ECO:0008006" key="3">
    <source>
        <dbReference type="Google" id="ProtNLM"/>
    </source>
</evidence>
<keyword evidence="2" id="KW-1185">Reference proteome</keyword>
<evidence type="ECO:0000313" key="1">
    <source>
        <dbReference type="EMBL" id="MDO7848095.1"/>
    </source>
</evidence>
<dbReference type="EMBL" id="JAUQSX010000009">
    <property type="protein sequence ID" value="MDO7848095.1"/>
    <property type="molecule type" value="Genomic_DNA"/>
</dbReference>
<dbReference type="Proteomes" id="UP001167796">
    <property type="component" value="Unassembled WGS sequence"/>
</dbReference>
<comment type="caution">
    <text evidence="1">The sequence shown here is derived from an EMBL/GenBank/DDBJ whole genome shotgun (WGS) entry which is preliminary data.</text>
</comment>
<reference evidence="1" key="1">
    <citation type="submission" date="2023-07" db="EMBL/GenBank/DDBJ databases">
        <authorList>
            <person name="Kim M.K."/>
        </authorList>
    </citation>
    <scope>NUCLEOTIDE SEQUENCE</scope>
    <source>
        <strain evidence="1">M29</strain>
    </source>
</reference>
<accession>A0ABT9AE39</accession>